<reference evidence="3" key="1">
    <citation type="journal article" date="2017" name="Genome Biol.">
        <title>Comparative genomics reveals high biological diversity and specific adaptations in the industrially and medically important fungal genus Aspergillus.</title>
        <authorList>
            <person name="de Vries R.P."/>
            <person name="Riley R."/>
            <person name="Wiebenga A."/>
            <person name="Aguilar-Osorio G."/>
            <person name="Amillis S."/>
            <person name="Uchima C.A."/>
            <person name="Anderluh G."/>
            <person name="Asadollahi M."/>
            <person name="Askin M."/>
            <person name="Barry K."/>
            <person name="Battaglia E."/>
            <person name="Bayram O."/>
            <person name="Benocci T."/>
            <person name="Braus-Stromeyer S.A."/>
            <person name="Caldana C."/>
            <person name="Canovas D."/>
            <person name="Cerqueira G.C."/>
            <person name="Chen F."/>
            <person name="Chen W."/>
            <person name="Choi C."/>
            <person name="Clum A."/>
            <person name="Dos Santos R.A."/>
            <person name="Damasio A.R."/>
            <person name="Diallinas G."/>
            <person name="Emri T."/>
            <person name="Fekete E."/>
            <person name="Flipphi M."/>
            <person name="Freyberg S."/>
            <person name="Gallo A."/>
            <person name="Gournas C."/>
            <person name="Habgood R."/>
            <person name="Hainaut M."/>
            <person name="Harispe M.L."/>
            <person name="Henrissat B."/>
            <person name="Hilden K.S."/>
            <person name="Hope R."/>
            <person name="Hossain A."/>
            <person name="Karabika E."/>
            <person name="Karaffa L."/>
            <person name="Karanyi Z."/>
            <person name="Krasevec N."/>
            <person name="Kuo A."/>
            <person name="Kusch H."/>
            <person name="LaButti K."/>
            <person name="Lagendijk E.L."/>
            <person name="Lapidus A."/>
            <person name="Levasseur A."/>
            <person name="Lindquist E."/>
            <person name="Lipzen A."/>
            <person name="Logrieco A.F."/>
            <person name="MacCabe A."/>
            <person name="Maekelae M.R."/>
            <person name="Malavazi I."/>
            <person name="Melin P."/>
            <person name="Meyer V."/>
            <person name="Mielnichuk N."/>
            <person name="Miskei M."/>
            <person name="Molnar A.P."/>
            <person name="Mule G."/>
            <person name="Ngan C.Y."/>
            <person name="Orejas M."/>
            <person name="Orosz E."/>
            <person name="Ouedraogo J.P."/>
            <person name="Overkamp K.M."/>
            <person name="Park H.-S."/>
            <person name="Perrone G."/>
            <person name="Piumi F."/>
            <person name="Punt P.J."/>
            <person name="Ram A.F."/>
            <person name="Ramon A."/>
            <person name="Rauscher S."/>
            <person name="Record E."/>
            <person name="Riano-Pachon D.M."/>
            <person name="Robert V."/>
            <person name="Roehrig J."/>
            <person name="Ruller R."/>
            <person name="Salamov A."/>
            <person name="Salih N.S."/>
            <person name="Samson R.A."/>
            <person name="Sandor E."/>
            <person name="Sanguinetti M."/>
            <person name="Schuetze T."/>
            <person name="Sepcic K."/>
            <person name="Shelest E."/>
            <person name="Sherlock G."/>
            <person name="Sophianopoulou V."/>
            <person name="Squina F.M."/>
            <person name="Sun H."/>
            <person name="Susca A."/>
            <person name="Todd R.B."/>
            <person name="Tsang A."/>
            <person name="Unkles S.E."/>
            <person name="van de Wiele N."/>
            <person name="van Rossen-Uffink D."/>
            <person name="Oliveira J.V."/>
            <person name="Vesth T.C."/>
            <person name="Visser J."/>
            <person name="Yu J.-H."/>
            <person name="Zhou M."/>
            <person name="Andersen M.R."/>
            <person name="Archer D.B."/>
            <person name="Baker S.E."/>
            <person name="Benoit I."/>
            <person name="Brakhage A.A."/>
            <person name="Braus G.H."/>
            <person name="Fischer R."/>
            <person name="Frisvad J.C."/>
            <person name="Goldman G.H."/>
            <person name="Houbraken J."/>
            <person name="Oakley B."/>
            <person name="Pocsi I."/>
            <person name="Scazzocchio C."/>
            <person name="Seiboth B."/>
            <person name="vanKuyk P.A."/>
            <person name="Wortman J."/>
            <person name="Dyer P.S."/>
            <person name="Grigoriev I.V."/>
        </authorList>
    </citation>
    <scope>NUCLEOTIDE SEQUENCE [LARGE SCALE GENOMIC DNA]</scope>
    <source>
        <strain evidence="3">CBS 106.47</strain>
    </source>
</reference>
<feature type="compositionally biased region" description="Gly residues" evidence="1">
    <location>
        <begin position="167"/>
        <end position="179"/>
    </location>
</feature>
<feature type="region of interest" description="Disordered" evidence="1">
    <location>
        <begin position="166"/>
        <end position="196"/>
    </location>
</feature>
<organism evidence="2 3">
    <name type="scientific">Aspergillus luchuensis (strain CBS 106.47)</name>
    <dbReference type="NCBI Taxonomy" id="1137211"/>
    <lineage>
        <taxon>Eukaryota</taxon>
        <taxon>Fungi</taxon>
        <taxon>Dikarya</taxon>
        <taxon>Ascomycota</taxon>
        <taxon>Pezizomycotina</taxon>
        <taxon>Eurotiomycetes</taxon>
        <taxon>Eurotiomycetidae</taxon>
        <taxon>Eurotiales</taxon>
        <taxon>Aspergillaceae</taxon>
        <taxon>Aspergillus</taxon>
        <taxon>Aspergillus subgen. Circumdati</taxon>
    </lineage>
</organism>
<dbReference type="AlphaFoldDB" id="A0A1M3T8R2"/>
<proteinExistence type="predicted"/>
<accession>A0A1M3T8R2</accession>
<gene>
    <name evidence="2" type="ORF">ASPFODRAFT_307904</name>
</gene>
<dbReference type="VEuPathDB" id="FungiDB:ASPFODRAFT_307904"/>
<evidence type="ECO:0000313" key="2">
    <source>
        <dbReference type="EMBL" id="OJZ83125.1"/>
    </source>
</evidence>
<protein>
    <submittedName>
        <fullName evidence="2">Uncharacterized protein</fullName>
    </submittedName>
</protein>
<evidence type="ECO:0000256" key="1">
    <source>
        <dbReference type="SAM" id="MobiDB-lite"/>
    </source>
</evidence>
<name>A0A1M3T8R2_ASPLC</name>
<dbReference type="Proteomes" id="UP000184063">
    <property type="component" value="Unassembled WGS sequence"/>
</dbReference>
<sequence>MPGLLFKDQDSQSSSTFIPTEALWKMFLPNSIQPIYTPPWILILDAPCLPFFSHPSESSRVADYVHHLFHLLGCLWVKQVLFADLLILARYQLIWKLPLCNVIAGFDIAFVTIAVSDTYRLMESATGWRGYSSAYDTLECHVGGLLMFVAKSYAGYLTSSSIIEGGSSNGGESGSSGGGRNKKQRRSERARRKLLA</sequence>
<dbReference type="EMBL" id="KV878246">
    <property type="protein sequence ID" value="OJZ83125.1"/>
    <property type="molecule type" value="Genomic_DNA"/>
</dbReference>
<feature type="compositionally biased region" description="Basic residues" evidence="1">
    <location>
        <begin position="180"/>
        <end position="196"/>
    </location>
</feature>
<evidence type="ECO:0000313" key="3">
    <source>
        <dbReference type="Proteomes" id="UP000184063"/>
    </source>
</evidence>